<evidence type="ECO:0000256" key="2">
    <source>
        <dbReference type="SAM" id="Phobius"/>
    </source>
</evidence>
<dbReference type="Proteomes" id="UP000001132">
    <property type="component" value="Segment"/>
</dbReference>
<sequence length="125" mass="14387">MASPSPVCLAMDQFLVLLIERFGVLGLSIIALAMVSRWFVSSYEEKEARIMKLLDEREQEIKRLVGIIDAREQEYRNDIKELSDKFIASLERISATIDNLTQKIEALSTDVRQLKGRRREATDKN</sequence>
<keyword evidence="2" id="KW-0812">Transmembrane</keyword>
<dbReference type="EMBL" id="EU100883">
    <property type="protein sequence ID" value="ABU96940.1"/>
    <property type="molecule type" value="Genomic_DNA"/>
</dbReference>
<evidence type="ECO:0000256" key="1">
    <source>
        <dbReference type="SAM" id="Coils"/>
    </source>
</evidence>
<feature type="coiled-coil region" evidence="1">
    <location>
        <begin position="90"/>
        <end position="124"/>
    </location>
</feature>
<keyword evidence="2" id="KW-0472">Membrane</keyword>
<dbReference type="GeneID" id="5600485"/>
<keyword evidence="2" id="KW-1133">Transmembrane helix</keyword>
<evidence type="ECO:0000313" key="4">
    <source>
        <dbReference type="Proteomes" id="UP000001132"/>
    </source>
</evidence>
<reference evidence="3 4" key="1">
    <citation type="journal article" date="2008" name="J. Mol. Biol.">
        <title>Genome comparison and proteomic characterization of Thermus thermophilus bacteriophages P23-45 and P74-26: siphoviruses with triplex-forming sequences and the longest known tails.</title>
        <authorList>
            <person name="Minakhin L."/>
            <person name="Goel M."/>
            <person name="Berdygulova Z."/>
            <person name="Ramanculov E."/>
            <person name="Florens L."/>
            <person name="Glazko G."/>
            <person name="Karamychev V.N."/>
            <person name="Slesarev A.I."/>
            <person name="Kozyavkin S.A."/>
            <person name="Khromov I."/>
            <person name="Ackermann H.W."/>
            <person name="Washburn M."/>
            <person name="Mushegian A."/>
            <person name="Severinov K."/>
        </authorList>
    </citation>
    <scope>NUCLEOTIDE SEQUENCE</scope>
</reference>
<dbReference type="RefSeq" id="YP_001467960.1">
    <property type="nucleotide sequence ID" value="NC_009803.1"/>
</dbReference>
<name>A7XXE3_BP234</name>
<organism evidence="3 4">
    <name type="scientific">Thermus virus P23-45</name>
    <name type="common">Thermus thermophilus phage P23-45</name>
    <dbReference type="NCBI Taxonomy" id="2914006"/>
    <lineage>
        <taxon>Viruses</taxon>
        <taxon>Duplodnaviria</taxon>
        <taxon>Heunggongvirae</taxon>
        <taxon>Uroviricota</taxon>
        <taxon>Caudoviricetes</taxon>
        <taxon>Oshimavirus</taxon>
        <taxon>Oshimavirus P2345</taxon>
    </lineage>
</organism>
<evidence type="ECO:0000313" key="3">
    <source>
        <dbReference type="EMBL" id="ABU96940.1"/>
    </source>
</evidence>
<gene>
    <name evidence="3" type="ORF">P23p107</name>
</gene>
<organismHost>
    <name type="scientific">Thermus thermophilus</name>
    <dbReference type="NCBI Taxonomy" id="274"/>
</organismHost>
<accession>A7XXE3</accession>
<protein>
    <submittedName>
        <fullName evidence="3">Uncharacterized protein</fullName>
    </submittedName>
</protein>
<keyword evidence="4" id="KW-1185">Reference proteome</keyword>
<keyword evidence="1" id="KW-0175">Coiled coil</keyword>
<dbReference type="KEGG" id="vg:5600485"/>
<proteinExistence type="predicted"/>
<feature type="transmembrane region" description="Helical" evidence="2">
    <location>
        <begin position="22"/>
        <end position="40"/>
    </location>
</feature>